<comment type="caution">
    <text evidence="1">The sequence shown here is derived from an EMBL/GenBank/DDBJ whole genome shotgun (WGS) entry which is preliminary data.</text>
</comment>
<evidence type="ECO:0000313" key="1">
    <source>
        <dbReference type="EMBL" id="MBK1867839.1"/>
    </source>
</evidence>
<proteinExistence type="predicted"/>
<accession>A0ACC5R5F0</accession>
<evidence type="ECO:0000313" key="2">
    <source>
        <dbReference type="Proteomes" id="UP000616151"/>
    </source>
</evidence>
<dbReference type="Proteomes" id="UP000616151">
    <property type="component" value="Unassembled WGS sequence"/>
</dbReference>
<organism evidence="1 2">
    <name type="scientific">Taklimakanibacter albus</name>
    <dbReference type="NCBI Taxonomy" id="2800327"/>
    <lineage>
        <taxon>Bacteria</taxon>
        <taxon>Pseudomonadati</taxon>
        <taxon>Pseudomonadota</taxon>
        <taxon>Alphaproteobacteria</taxon>
        <taxon>Hyphomicrobiales</taxon>
        <taxon>Aestuariivirgaceae</taxon>
        <taxon>Taklimakanibacter</taxon>
    </lineage>
</organism>
<protein>
    <submittedName>
        <fullName evidence="1">N-formylglutamate amidohydrolase</fullName>
    </submittedName>
</protein>
<reference evidence="1" key="1">
    <citation type="submission" date="2021-01" db="EMBL/GenBank/DDBJ databases">
        <authorList>
            <person name="Sun Q."/>
        </authorList>
    </citation>
    <scope>NUCLEOTIDE SEQUENCE</scope>
    <source>
        <strain evidence="1">YIM B02566</strain>
    </source>
</reference>
<dbReference type="EMBL" id="JAENHL010000007">
    <property type="protein sequence ID" value="MBK1867839.1"/>
    <property type="molecule type" value="Genomic_DNA"/>
</dbReference>
<gene>
    <name evidence="1" type="ORF">JHL16_15885</name>
</gene>
<sequence>MFETSLNDSFARIDGNLKRGLILLADHARNTIPPEYGALGLPPEQFERHIAYDIGVEAVTRGLARALDCPALMATYSRLLIDPNRGADDPTLIMRVSDGAIVPGNALVDDAERERRIARFHRPYHGAITAEIERAKALGVDPVLVSLHSFTPFWKGIARPWHVGVLWDTDRRFAGHLLAAFRAAGDLCVGDNEPYSGALVGDTLYTHGTSRDLQHGLIEIRQDLIARQSGVDEWISRLAPILEAYMKGGS</sequence>
<name>A0ACC5R5F0_9HYPH</name>
<keyword evidence="2" id="KW-1185">Reference proteome</keyword>